<dbReference type="PANTHER" id="PTHR34222:SF99">
    <property type="entry name" value="PROTEIN, PUTATIVE-RELATED"/>
    <property type="match status" value="1"/>
</dbReference>
<accession>A0AAE1WVX4</accession>
<organism evidence="1 2">
    <name type="scientific">Sesamum angolense</name>
    <dbReference type="NCBI Taxonomy" id="2727404"/>
    <lineage>
        <taxon>Eukaryota</taxon>
        <taxon>Viridiplantae</taxon>
        <taxon>Streptophyta</taxon>
        <taxon>Embryophyta</taxon>
        <taxon>Tracheophyta</taxon>
        <taxon>Spermatophyta</taxon>
        <taxon>Magnoliopsida</taxon>
        <taxon>eudicotyledons</taxon>
        <taxon>Gunneridae</taxon>
        <taxon>Pentapetalae</taxon>
        <taxon>asterids</taxon>
        <taxon>lamiids</taxon>
        <taxon>Lamiales</taxon>
        <taxon>Pedaliaceae</taxon>
        <taxon>Sesamum</taxon>
    </lineage>
</organism>
<dbReference type="EMBL" id="JACGWL010000006">
    <property type="protein sequence ID" value="KAK4400567.1"/>
    <property type="molecule type" value="Genomic_DNA"/>
</dbReference>
<name>A0AAE1WVX4_9LAMI</name>
<gene>
    <name evidence="1" type="ORF">Sango_1162800</name>
</gene>
<dbReference type="AlphaFoldDB" id="A0AAE1WVX4"/>
<proteinExistence type="predicted"/>
<protein>
    <recommendedName>
        <fullName evidence="3">Retrotransposon gag domain-containing protein</fullName>
    </recommendedName>
</protein>
<reference evidence="1" key="2">
    <citation type="journal article" date="2024" name="Plant">
        <title>Genomic evolution and insights into agronomic trait innovations of Sesamum species.</title>
        <authorList>
            <person name="Miao H."/>
            <person name="Wang L."/>
            <person name="Qu L."/>
            <person name="Liu H."/>
            <person name="Sun Y."/>
            <person name="Le M."/>
            <person name="Wang Q."/>
            <person name="Wei S."/>
            <person name="Zheng Y."/>
            <person name="Lin W."/>
            <person name="Duan Y."/>
            <person name="Cao H."/>
            <person name="Xiong S."/>
            <person name="Wang X."/>
            <person name="Wei L."/>
            <person name="Li C."/>
            <person name="Ma Q."/>
            <person name="Ju M."/>
            <person name="Zhao R."/>
            <person name="Li G."/>
            <person name="Mu C."/>
            <person name="Tian Q."/>
            <person name="Mei H."/>
            <person name="Zhang T."/>
            <person name="Gao T."/>
            <person name="Zhang H."/>
        </authorList>
    </citation>
    <scope>NUCLEOTIDE SEQUENCE</scope>
    <source>
        <strain evidence="1">K16</strain>
    </source>
</reference>
<evidence type="ECO:0000313" key="2">
    <source>
        <dbReference type="Proteomes" id="UP001289374"/>
    </source>
</evidence>
<keyword evidence="2" id="KW-1185">Reference proteome</keyword>
<evidence type="ECO:0000313" key="1">
    <source>
        <dbReference type="EMBL" id="KAK4400567.1"/>
    </source>
</evidence>
<comment type="caution">
    <text evidence="1">The sequence shown here is derived from an EMBL/GenBank/DDBJ whole genome shotgun (WGS) entry which is preliminary data.</text>
</comment>
<reference evidence="1" key="1">
    <citation type="submission" date="2020-06" db="EMBL/GenBank/DDBJ databases">
        <authorList>
            <person name="Li T."/>
            <person name="Hu X."/>
            <person name="Zhang T."/>
            <person name="Song X."/>
            <person name="Zhang H."/>
            <person name="Dai N."/>
            <person name="Sheng W."/>
            <person name="Hou X."/>
            <person name="Wei L."/>
        </authorList>
    </citation>
    <scope>NUCLEOTIDE SEQUENCE</scope>
    <source>
        <strain evidence="1">K16</strain>
        <tissue evidence="1">Leaf</tissue>
    </source>
</reference>
<dbReference type="Proteomes" id="UP001289374">
    <property type="component" value="Unassembled WGS sequence"/>
</dbReference>
<sequence length="119" mass="13610">MTVEAYYTKLRRLWDELEVLMPTPQCTCNGCTCRLSKVVSDLALFTQLMQFLMGLGEMFGHVRHQLLVMDPIPSVNRAYSMVQSVERQKEVHMEIIETGDHAAMQVRTGVRKDVGYKGD</sequence>
<dbReference type="PANTHER" id="PTHR34222">
    <property type="entry name" value="GAG_PRE-INTEGRS DOMAIN-CONTAINING PROTEIN"/>
    <property type="match status" value="1"/>
</dbReference>
<evidence type="ECO:0008006" key="3">
    <source>
        <dbReference type="Google" id="ProtNLM"/>
    </source>
</evidence>